<dbReference type="AlphaFoldDB" id="A0A0V1L9Q6"/>
<evidence type="ECO:0000313" key="1">
    <source>
        <dbReference type="EMBL" id="KRZ56071.1"/>
    </source>
</evidence>
<keyword evidence="2" id="KW-1185">Reference proteome</keyword>
<name>A0A0V1L9Q6_9BILA</name>
<evidence type="ECO:0000313" key="2">
    <source>
        <dbReference type="Proteomes" id="UP000054721"/>
    </source>
</evidence>
<comment type="caution">
    <text evidence="1">The sequence shown here is derived from an EMBL/GenBank/DDBJ whole genome shotgun (WGS) entry which is preliminary data.</text>
</comment>
<sequence>MSNELLPLWNAHNVNIRSNNHLKGWHNWMDKKVGGNKLWFYKLLQLLIEETNYKISRWINRVYTEKQRLIIRYTGDYTSGGHTLEQFFEALIPSPEQI</sequence>
<proteinExistence type="predicted"/>
<reference evidence="1 2" key="1">
    <citation type="submission" date="2015-05" db="EMBL/GenBank/DDBJ databases">
        <title>Evolution of Trichinella species and genotypes.</title>
        <authorList>
            <person name="Korhonen P.K."/>
            <person name="Edoardo P."/>
            <person name="Giuseppe L.R."/>
            <person name="Gasser R.B."/>
        </authorList>
    </citation>
    <scope>NUCLEOTIDE SEQUENCE [LARGE SCALE GENOMIC DNA]</scope>
    <source>
        <strain evidence="1">ISS10</strain>
    </source>
</reference>
<organism evidence="1 2">
    <name type="scientific">Trichinella nativa</name>
    <dbReference type="NCBI Taxonomy" id="6335"/>
    <lineage>
        <taxon>Eukaryota</taxon>
        <taxon>Metazoa</taxon>
        <taxon>Ecdysozoa</taxon>
        <taxon>Nematoda</taxon>
        <taxon>Enoplea</taxon>
        <taxon>Dorylaimia</taxon>
        <taxon>Trichinellida</taxon>
        <taxon>Trichinellidae</taxon>
        <taxon>Trichinella</taxon>
    </lineage>
</organism>
<protein>
    <submittedName>
        <fullName evidence="1">Uncharacterized protein</fullName>
    </submittedName>
</protein>
<dbReference type="Proteomes" id="UP000054721">
    <property type="component" value="Unassembled WGS sequence"/>
</dbReference>
<dbReference type="EMBL" id="JYDW01000102">
    <property type="protein sequence ID" value="KRZ56071.1"/>
    <property type="molecule type" value="Genomic_DNA"/>
</dbReference>
<dbReference type="OrthoDB" id="10069396at2759"/>
<accession>A0A0V1L9Q6</accession>
<gene>
    <name evidence="1" type="ORF">T02_3053</name>
</gene>